<dbReference type="AlphaFoldDB" id="A0AAW2QVJ5"/>
<dbReference type="InterPro" id="IPR001005">
    <property type="entry name" value="SANT/Myb"/>
</dbReference>
<reference evidence="1" key="2">
    <citation type="journal article" date="2024" name="Plant">
        <title>Genomic evolution and insights into agronomic trait innovations of Sesamum species.</title>
        <authorList>
            <person name="Miao H."/>
            <person name="Wang L."/>
            <person name="Qu L."/>
            <person name="Liu H."/>
            <person name="Sun Y."/>
            <person name="Le M."/>
            <person name="Wang Q."/>
            <person name="Wei S."/>
            <person name="Zheng Y."/>
            <person name="Lin W."/>
            <person name="Duan Y."/>
            <person name="Cao H."/>
            <person name="Xiong S."/>
            <person name="Wang X."/>
            <person name="Wei L."/>
            <person name="Li C."/>
            <person name="Ma Q."/>
            <person name="Ju M."/>
            <person name="Zhao R."/>
            <person name="Li G."/>
            <person name="Mu C."/>
            <person name="Tian Q."/>
            <person name="Mei H."/>
            <person name="Zhang T."/>
            <person name="Gao T."/>
            <person name="Zhang H."/>
        </authorList>
    </citation>
    <scope>NUCLEOTIDE SEQUENCE</scope>
    <source>
        <strain evidence="1">KEN8</strain>
    </source>
</reference>
<dbReference type="PANTHER" id="PTHR46410:SF20">
    <property type="entry name" value="AT-RICH INTERACTIVE DOMAIN-CONTAINING PROTEIN 2-LIKE ISOFORM X1"/>
    <property type="match status" value="1"/>
</dbReference>
<comment type="caution">
    <text evidence="1">The sequence shown here is derived from an EMBL/GenBank/DDBJ whole genome shotgun (WGS) entry which is preliminary data.</text>
</comment>
<dbReference type="PANTHER" id="PTHR46410">
    <property type="entry name" value="AT-RICH INTERACTIVE DOMAIN-CONTAINING PROTEIN 2"/>
    <property type="match status" value="1"/>
</dbReference>
<name>A0AAW2QVJ5_9LAMI</name>
<gene>
    <name evidence="1" type="ORF">Scaly_0865200</name>
</gene>
<accession>A0AAW2QVJ5</accession>
<protein>
    <submittedName>
        <fullName evidence="1">AT-rich interactive domain-containing protein 2</fullName>
    </submittedName>
</protein>
<dbReference type="CDD" id="cd00167">
    <property type="entry name" value="SANT"/>
    <property type="match status" value="1"/>
</dbReference>
<sequence>MRDCGNEEFSVQALLVREALLIRRPATNGGENLLKAVCSGLSSGSGHMPLHSYVSKIIESTLCSPEPLRSTDERPINDRWISLDPTVFILLEDQQKKPRMHPSMYEDDVPSHQSTEKLRCSKRVPASTKSYLCPCCNSSSAPQSKDIVHQAAEAGNSSKTPAKLVIADVEEPPINSNEDESSDVPAEKQVSLGPLFQAEVPEWTGVHAESDSKWLGTRMWAPEDGEGNSTNQLDRIGKGRQQQCNCPFPNSVECVRFHIAEKRFKLKQELGLLFYRWRFDRMGEEVSLSWTEEEEKRFKDMMRSYAAFSNKFWNTALRFLPSKTREKLVSYYFNVFLVQRRSYQNRVTPKDIDSDDDEKECGSVGSSFGYRALYTPGPKLISCTLNKESTEFV</sequence>
<organism evidence="1">
    <name type="scientific">Sesamum calycinum</name>
    <dbReference type="NCBI Taxonomy" id="2727403"/>
    <lineage>
        <taxon>Eukaryota</taxon>
        <taxon>Viridiplantae</taxon>
        <taxon>Streptophyta</taxon>
        <taxon>Embryophyta</taxon>
        <taxon>Tracheophyta</taxon>
        <taxon>Spermatophyta</taxon>
        <taxon>Magnoliopsida</taxon>
        <taxon>eudicotyledons</taxon>
        <taxon>Gunneridae</taxon>
        <taxon>Pentapetalae</taxon>
        <taxon>asterids</taxon>
        <taxon>lamiids</taxon>
        <taxon>Lamiales</taxon>
        <taxon>Pedaliaceae</taxon>
        <taxon>Sesamum</taxon>
    </lineage>
</organism>
<dbReference type="EMBL" id="JACGWM010000005">
    <property type="protein sequence ID" value="KAL0371836.1"/>
    <property type="molecule type" value="Genomic_DNA"/>
</dbReference>
<evidence type="ECO:0000313" key="1">
    <source>
        <dbReference type="EMBL" id="KAL0371836.1"/>
    </source>
</evidence>
<proteinExistence type="predicted"/>
<reference evidence="1" key="1">
    <citation type="submission" date="2020-06" db="EMBL/GenBank/DDBJ databases">
        <authorList>
            <person name="Li T."/>
            <person name="Hu X."/>
            <person name="Zhang T."/>
            <person name="Song X."/>
            <person name="Zhang H."/>
            <person name="Dai N."/>
            <person name="Sheng W."/>
            <person name="Hou X."/>
            <person name="Wei L."/>
        </authorList>
    </citation>
    <scope>NUCLEOTIDE SEQUENCE</scope>
    <source>
        <strain evidence="1">KEN8</strain>
        <tissue evidence="1">Leaf</tissue>
    </source>
</reference>